<keyword evidence="14" id="KW-1185">Reference proteome</keyword>
<dbReference type="SUPFAM" id="SSF56176">
    <property type="entry name" value="FAD-binding/transporter-associated domain-like"/>
    <property type="match status" value="1"/>
</dbReference>
<feature type="compositionally biased region" description="Acidic residues" evidence="9">
    <location>
        <begin position="532"/>
        <end position="558"/>
    </location>
</feature>
<feature type="domain" description="CBS" evidence="11">
    <location>
        <begin position="619"/>
        <end position="676"/>
    </location>
</feature>
<feature type="region of interest" description="Disordered" evidence="9">
    <location>
        <begin position="22"/>
        <end position="54"/>
    </location>
</feature>
<comment type="subcellular location">
    <subcellularLocation>
        <location evidence="1">Membrane</location>
        <topology evidence="1">Multi-pass membrane protein</topology>
    </subcellularLocation>
</comment>
<dbReference type="InterPro" id="IPR005170">
    <property type="entry name" value="Transptr-assoc_dom"/>
</dbReference>
<dbReference type="Proteomes" id="UP001530377">
    <property type="component" value="Unassembled WGS sequence"/>
</dbReference>
<dbReference type="SMART" id="SM00116">
    <property type="entry name" value="CBS"/>
    <property type="match status" value="2"/>
</dbReference>
<proteinExistence type="predicted"/>
<organism evidence="13 14">
    <name type="scientific">Cyclostephanos tholiformis</name>
    <dbReference type="NCBI Taxonomy" id="382380"/>
    <lineage>
        <taxon>Eukaryota</taxon>
        <taxon>Sar</taxon>
        <taxon>Stramenopiles</taxon>
        <taxon>Ochrophyta</taxon>
        <taxon>Bacillariophyta</taxon>
        <taxon>Coscinodiscophyceae</taxon>
        <taxon>Thalassiosirophycidae</taxon>
        <taxon>Stephanodiscales</taxon>
        <taxon>Stephanodiscaceae</taxon>
        <taxon>Cyclostephanos</taxon>
    </lineage>
</organism>
<accession>A0ABD3SQV9</accession>
<feature type="compositionally biased region" description="Polar residues" evidence="9">
    <location>
        <begin position="517"/>
        <end position="527"/>
    </location>
</feature>
<evidence type="ECO:0000256" key="8">
    <source>
        <dbReference type="PROSITE-ProRule" id="PRU01193"/>
    </source>
</evidence>
<feature type="transmembrane region" description="Helical" evidence="10">
    <location>
        <begin position="366"/>
        <end position="388"/>
    </location>
</feature>
<keyword evidence="2 8" id="KW-0812">Transmembrane</keyword>
<keyword evidence="6 8" id="KW-0472">Membrane</keyword>
<reference evidence="13 14" key="1">
    <citation type="submission" date="2024-10" db="EMBL/GenBank/DDBJ databases">
        <title>Updated reference genomes for cyclostephanoid diatoms.</title>
        <authorList>
            <person name="Roberts W.R."/>
            <person name="Alverson A.J."/>
        </authorList>
    </citation>
    <scope>NUCLEOTIDE SEQUENCE [LARGE SCALE GENOMIC DNA]</scope>
    <source>
        <strain evidence="13 14">AJA228-03</strain>
    </source>
</reference>
<feature type="domain" description="CNNM transmembrane" evidence="12">
    <location>
        <begin position="225"/>
        <end position="431"/>
    </location>
</feature>
<evidence type="ECO:0000256" key="9">
    <source>
        <dbReference type="SAM" id="MobiDB-lite"/>
    </source>
</evidence>
<evidence type="ECO:0000256" key="4">
    <source>
        <dbReference type="ARBA" id="ARBA00022989"/>
    </source>
</evidence>
<dbReference type="PANTHER" id="PTHR22777:SF17">
    <property type="entry name" value="UPF0053 PROTEIN SLL0260"/>
    <property type="match status" value="1"/>
</dbReference>
<keyword evidence="4 8" id="KW-1133">Transmembrane helix</keyword>
<dbReference type="PANTHER" id="PTHR22777">
    <property type="entry name" value="HEMOLYSIN-RELATED"/>
    <property type="match status" value="1"/>
</dbReference>
<dbReference type="Pfam" id="PF00571">
    <property type="entry name" value="CBS"/>
    <property type="match status" value="2"/>
</dbReference>
<dbReference type="InterPro" id="IPR044751">
    <property type="entry name" value="Ion_transp-like_CBS"/>
</dbReference>
<dbReference type="AlphaFoldDB" id="A0ABD3SQV9"/>
<feature type="transmembrane region" description="Helical" evidence="10">
    <location>
        <begin position="233"/>
        <end position="253"/>
    </location>
</feature>
<evidence type="ECO:0000256" key="5">
    <source>
        <dbReference type="ARBA" id="ARBA00023122"/>
    </source>
</evidence>
<dbReference type="Pfam" id="PF01595">
    <property type="entry name" value="CNNM"/>
    <property type="match status" value="1"/>
</dbReference>
<evidence type="ECO:0000256" key="10">
    <source>
        <dbReference type="SAM" id="Phobius"/>
    </source>
</evidence>
<evidence type="ECO:0000256" key="6">
    <source>
        <dbReference type="ARBA" id="ARBA00023136"/>
    </source>
</evidence>
<feature type="region of interest" description="Disordered" evidence="9">
    <location>
        <begin position="513"/>
        <end position="597"/>
    </location>
</feature>
<dbReference type="InterPro" id="IPR000644">
    <property type="entry name" value="CBS_dom"/>
</dbReference>
<sequence length="883" mass="95493">MTKRVLSALIFIGAGVGVGGIATSSSSSSSRTPSFSAYSSPSLLSLAPSSTTTRGWRRWQRGGTMTTTAMAEEGTAMMIANDDNDDRRRKGPPGRALLRALSRAGNRIIGGTGMGWDETIGDHGTMTTSGKTPKKSKKTATMNDVAKTSSSSYFGRCILPRRGPILALLTVLLVHVVASFSSSSHAGVGVGGGIVGNNILLPLAHASVGGGMPKRNPDAPIIPLTTNELVSKLSLWLGIFTALALLHAAEIAITTLYPWKVREFAEEEEKLLGNDGLSSEMGRKGRKRRRGTFQTLNEDITRVLTTILVTSTACSIYATTLFTHLADHIFGAAIAEKWSAIFLTAITLFFVELLPKNIGVINAERVARLMVPPINVLANAVGPFGYALSYLAKATLRLFGVKAKEETGVSDSELRLIVTGARDSGTIDHSEQEMIKGVLNLQDRKVREIMKPRVEVVAVPRTMSVASVLGVVRESGYSRIPVYQGEIDNIVGIVLAKSVLDFFVKGVLVDGEYRRPPTSSGDTSSMVISKGEEEEEEEEEEDKDDVDGIVDGEWEDVEADSRLHQKQQQHSSSSSSQEDIGKLSFIDPPTGQTKDGYVRSLTGSQLASRMETTIDDAGLIESCYFVPETANGWSVLQEMRRRRVHMAVVVDEYGGTEGLVSLEDIVEEVVGEIYDEDDEEDFVFAEDSIIFQEDGTFLIRGDADLEDVDAVLGLSLDEEEVLKEYGTLSGFLCFCAGEIPRVGDFVMSRGWKFEVADGDEKRVFQVRVERLLGFFDGEDGDDGDENLIRGFFSRKNAMADSDATIMPVAAEMEVIGSSETVGVGIGGASVELAVPEDMSLAEAVSRQARIANMNEASRIERLVEQNAMKAAAVKEIVAEKLSS</sequence>
<dbReference type="Gene3D" id="3.30.465.10">
    <property type="match status" value="1"/>
</dbReference>
<dbReference type="Pfam" id="PF03471">
    <property type="entry name" value="CorC_HlyC"/>
    <property type="match status" value="1"/>
</dbReference>
<feature type="compositionally biased region" description="Low complexity" evidence="9">
    <location>
        <begin position="566"/>
        <end position="577"/>
    </location>
</feature>
<feature type="transmembrane region" description="Helical" evidence="10">
    <location>
        <begin position="303"/>
        <end position="326"/>
    </location>
</feature>
<feature type="transmembrane region" description="Helical" evidence="10">
    <location>
        <begin position="338"/>
        <end position="354"/>
    </location>
</feature>
<dbReference type="PROSITE" id="PS51846">
    <property type="entry name" value="CNNM"/>
    <property type="match status" value="1"/>
</dbReference>
<evidence type="ECO:0000256" key="1">
    <source>
        <dbReference type="ARBA" id="ARBA00004141"/>
    </source>
</evidence>
<feature type="region of interest" description="Disordered" evidence="9">
    <location>
        <begin position="116"/>
        <end position="140"/>
    </location>
</feature>
<dbReference type="SMART" id="SM01091">
    <property type="entry name" value="CorC_HlyC"/>
    <property type="match status" value="1"/>
</dbReference>
<dbReference type="PROSITE" id="PS51371">
    <property type="entry name" value="CBS"/>
    <property type="match status" value="2"/>
</dbReference>
<evidence type="ECO:0000259" key="12">
    <source>
        <dbReference type="PROSITE" id="PS51846"/>
    </source>
</evidence>
<dbReference type="Gene3D" id="3.10.580.10">
    <property type="entry name" value="CBS-domain"/>
    <property type="match status" value="2"/>
</dbReference>
<dbReference type="SUPFAM" id="SSF54631">
    <property type="entry name" value="CBS-domain pair"/>
    <property type="match status" value="1"/>
</dbReference>
<evidence type="ECO:0000313" key="14">
    <source>
        <dbReference type="Proteomes" id="UP001530377"/>
    </source>
</evidence>
<evidence type="ECO:0000256" key="2">
    <source>
        <dbReference type="ARBA" id="ARBA00022692"/>
    </source>
</evidence>
<dbReference type="InterPro" id="IPR016169">
    <property type="entry name" value="FAD-bd_PCMH_sub2"/>
</dbReference>
<evidence type="ECO:0000256" key="7">
    <source>
        <dbReference type="PROSITE-ProRule" id="PRU00703"/>
    </source>
</evidence>
<gene>
    <name evidence="13" type="ORF">ACHAXA_001191</name>
</gene>
<evidence type="ECO:0000313" key="13">
    <source>
        <dbReference type="EMBL" id="KAL3826668.1"/>
    </source>
</evidence>
<dbReference type="InterPro" id="IPR036318">
    <property type="entry name" value="FAD-bd_PCMH-like_sf"/>
</dbReference>
<evidence type="ECO:0000256" key="3">
    <source>
        <dbReference type="ARBA" id="ARBA00022737"/>
    </source>
</evidence>
<evidence type="ECO:0000259" key="11">
    <source>
        <dbReference type="PROSITE" id="PS51371"/>
    </source>
</evidence>
<dbReference type="CDD" id="cd04590">
    <property type="entry name" value="CBS_pair_CorC_HlyC_assoc"/>
    <property type="match status" value="1"/>
</dbReference>
<dbReference type="EMBL" id="JALLPB020000016">
    <property type="protein sequence ID" value="KAL3826668.1"/>
    <property type="molecule type" value="Genomic_DNA"/>
</dbReference>
<comment type="caution">
    <text evidence="13">The sequence shown here is derived from an EMBL/GenBank/DDBJ whole genome shotgun (WGS) entry which is preliminary data.</text>
</comment>
<dbReference type="InterPro" id="IPR002550">
    <property type="entry name" value="CNNM"/>
</dbReference>
<keyword evidence="3" id="KW-0677">Repeat</keyword>
<name>A0ABD3SQV9_9STRA</name>
<dbReference type="GO" id="GO:0016020">
    <property type="term" value="C:membrane"/>
    <property type="evidence" value="ECO:0007669"/>
    <property type="project" value="UniProtKB-SubCell"/>
</dbReference>
<dbReference type="InterPro" id="IPR046342">
    <property type="entry name" value="CBS_dom_sf"/>
</dbReference>
<feature type="domain" description="CBS" evidence="11">
    <location>
        <begin position="450"/>
        <end position="511"/>
    </location>
</feature>
<protein>
    <submittedName>
        <fullName evidence="13">Uncharacterized protein</fullName>
    </submittedName>
</protein>
<keyword evidence="5 7" id="KW-0129">CBS domain</keyword>